<dbReference type="SUPFAM" id="SSF55136">
    <property type="entry name" value="Probable bacterial effector-binding domain"/>
    <property type="match status" value="1"/>
</dbReference>
<sequence length="212" mass="24078">MYYYIFGGLVVVILLWVIGSYAVIWSIEEPSYTVIEKKDDYEIREYAPYILAETTVTGNYNDATEEGFRIIADYIFGNNTAKESISMTTPVLESQSMETSEKISMTTPVLETAVDDKTRKIAFVLPSKYTLETLPKPNNQAVKITSVPARKVAVLKYTWYPTEARTEAKKEMLMSYLERDGVVISGEIETARYNPPLSMPLTLRNEILIPIE</sequence>
<dbReference type="Proteomes" id="UP000229612">
    <property type="component" value="Unassembled WGS sequence"/>
</dbReference>
<dbReference type="AlphaFoldDB" id="A0A2H0UGR4"/>
<comment type="caution">
    <text evidence="2">The sequence shown here is derived from an EMBL/GenBank/DDBJ whole genome shotgun (WGS) entry which is preliminary data.</text>
</comment>
<evidence type="ECO:0000313" key="2">
    <source>
        <dbReference type="EMBL" id="PIR85599.1"/>
    </source>
</evidence>
<dbReference type="EMBL" id="PFBG01000038">
    <property type="protein sequence ID" value="PIR85599.1"/>
    <property type="molecule type" value="Genomic_DNA"/>
</dbReference>
<feature type="transmembrane region" description="Helical" evidence="1">
    <location>
        <begin position="6"/>
        <end position="27"/>
    </location>
</feature>
<gene>
    <name evidence="2" type="ORF">COU14_03380</name>
</gene>
<evidence type="ECO:0000256" key="1">
    <source>
        <dbReference type="SAM" id="Phobius"/>
    </source>
</evidence>
<proteinExistence type="predicted"/>
<keyword evidence="1" id="KW-1133">Transmembrane helix</keyword>
<protein>
    <submittedName>
        <fullName evidence="2">Heme-binding protein</fullName>
    </submittedName>
</protein>
<dbReference type="InterPro" id="IPR006917">
    <property type="entry name" value="SOUL_heme-bd"/>
</dbReference>
<reference evidence="3" key="1">
    <citation type="submission" date="2017-09" db="EMBL/GenBank/DDBJ databases">
        <title>Depth-based differentiation of microbial function through sediment-hosted aquifers and enrichment of novel symbionts in the deep terrestrial subsurface.</title>
        <authorList>
            <person name="Probst A.J."/>
            <person name="Ladd B."/>
            <person name="Jarett J.K."/>
            <person name="Geller-Mcgrath D.E."/>
            <person name="Sieber C.M.K."/>
            <person name="Emerson J.B."/>
            <person name="Anantharaman K."/>
            <person name="Thomas B.C."/>
            <person name="Malmstrom R."/>
            <person name="Stieglmeier M."/>
            <person name="Klingl A."/>
            <person name="Woyke T."/>
            <person name="Ryan C.M."/>
            <person name="Banfield J.F."/>
        </authorList>
    </citation>
    <scope>NUCLEOTIDE SEQUENCE [LARGE SCALE GENOMIC DNA]</scope>
</reference>
<keyword evidence="1" id="KW-0812">Transmembrane</keyword>
<name>A0A2H0UGR4_9BACT</name>
<dbReference type="Pfam" id="PF04832">
    <property type="entry name" value="SOUL"/>
    <property type="match status" value="1"/>
</dbReference>
<dbReference type="PANTHER" id="PTHR11220:SF58">
    <property type="entry name" value="SOUL HEME-BINDING FAMILY PROTEIN"/>
    <property type="match status" value="1"/>
</dbReference>
<dbReference type="Gene3D" id="3.20.80.10">
    <property type="entry name" value="Regulatory factor, effector binding domain"/>
    <property type="match status" value="1"/>
</dbReference>
<dbReference type="InterPro" id="IPR011256">
    <property type="entry name" value="Reg_factor_effector_dom_sf"/>
</dbReference>
<evidence type="ECO:0000313" key="3">
    <source>
        <dbReference type="Proteomes" id="UP000229612"/>
    </source>
</evidence>
<dbReference type="PANTHER" id="PTHR11220">
    <property type="entry name" value="HEME-BINDING PROTEIN-RELATED"/>
    <property type="match status" value="1"/>
</dbReference>
<organism evidence="2 3">
    <name type="scientific">Candidatus Kaiserbacteria bacterium CG10_big_fil_rev_8_21_14_0_10_44_10</name>
    <dbReference type="NCBI Taxonomy" id="1974606"/>
    <lineage>
        <taxon>Bacteria</taxon>
        <taxon>Candidatus Kaiseribacteriota</taxon>
    </lineage>
</organism>
<accession>A0A2H0UGR4</accession>
<keyword evidence="1" id="KW-0472">Membrane</keyword>